<organism evidence="7 8">
    <name type="scientific">Corynebacterium occultum</name>
    <dbReference type="NCBI Taxonomy" id="2675219"/>
    <lineage>
        <taxon>Bacteria</taxon>
        <taxon>Bacillati</taxon>
        <taxon>Actinomycetota</taxon>
        <taxon>Actinomycetes</taxon>
        <taxon>Mycobacteriales</taxon>
        <taxon>Corynebacteriaceae</taxon>
        <taxon>Corynebacterium</taxon>
    </lineage>
</organism>
<dbReference type="InterPro" id="IPR027805">
    <property type="entry name" value="Transposase_HTH_dom"/>
</dbReference>
<keyword evidence="8" id="KW-1185">Reference proteome</keyword>
<protein>
    <submittedName>
        <fullName evidence="7">Transposase DDE domain protein</fullName>
    </submittedName>
</protein>
<accession>A0A6B8W318</accession>
<evidence type="ECO:0000256" key="3">
    <source>
        <dbReference type="ARBA" id="ARBA00022723"/>
    </source>
</evidence>
<dbReference type="EMBL" id="CP046455">
    <property type="protein sequence ID" value="QGU07874.1"/>
    <property type="molecule type" value="Genomic_DNA"/>
</dbReference>
<dbReference type="PANTHER" id="PTHR22930">
    <property type="match status" value="1"/>
</dbReference>
<keyword evidence="3" id="KW-0479">Metal-binding</keyword>
<evidence type="ECO:0000259" key="6">
    <source>
        <dbReference type="Pfam" id="PF13613"/>
    </source>
</evidence>
<dbReference type="KEGG" id="cok:COCCU_09750"/>
<feature type="domain" description="Transposase Helix-turn-helix" evidence="6">
    <location>
        <begin position="44"/>
        <end position="93"/>
    </location>
</feature>
<dbReference type="Pfam" id="PF13359">
    <property type="entry name" value="DDE_Tnp_4"/>
    <property type="match status" value="1"/>
</dbReference>
<dbReference type="Proteomes" id="UP000424462">
    <property type="component" value="Chromosome"/>
</dbReference>
<dbReference type="PANTHER" id="PTHR22930:SF85">
    <property type="entry name" value="GH03217P-RELATED"/>
    <property type="match status" value="1"/>
</dbReference>
<reference evidence="7 8" key="1">
    <citation type="submission" date="2019-11" db="EMBL/GenBank/DDBJ databases">
        <title>Complete genome sequence of Corynebacterium kalinowskii 1959, a novel Corynebacterium species isolated from soil of a small paddock in Vilsendorf, Germany.</title>
        <authorList>
            <person name="Schaffert L."/>
            <person name="Ruwe M."/>
            <person name="Milse J."/>
            <person name="Hanuschka K."/>
            <person name="Ortseifen V."/>
            <person name="Droste J."/>
            <person name="Brandt D."/>
            <person name="Schlueter L."/>
            <person name="Kutter Y."/>
            <person name="Vinke S."/>
            <person name="Viehoefer P."/>
            <person name="Jacob L."/>
            <person name="Luebke N.-C."/>
            <person name="Schulte-Berndt E."/>
            <person name="Hain C."/>
            <person name="Linder M."/>
            <person name="Schmidt P."/>
            <person name="Wollenschlaeger L."/>
            <person name="Luttermann T."/>
            <person name="Thieme E."/>
            <person name="Hassa J."/>
            <person name="Haak M."/>
            <person name="Wittchen M."/>
            <person name="Mentz A."/>
            <person name="Persicke M."/>
            <person name="Busche T."/>
            <person name="Ruckert C."/>
        </authorList>
    </citation>
    <scope>NUCLEOTIDE SEQUENCE [LARGE SCALE GENOMIC DNA]</scope>
    <source>
        <strain evidence="7 8">2039</strain>
    </source>
</reference>
<comment type="cofactor">
    <cofactor evidence="1">
        <name>a divalent metal cation</name>
        <dbReference type="ChEBI" id="CHEBI:60240"/>
    </cofactor>
</comment>
<proteinExistence type="predicted"/>
<dbReference type="GO" id="GO:0016787">
    <property type="term" value="F:hydrolase activity"/>
    <property type="evidence" value="ECO:0007669"/>
    <property type="project" value="UniProtKB-KW"/>
</dbReference>
<dbReference type="GO" id="GO:0046872">
    <property type="term" value="F:metal ion binding"/>
    <property type="evidence" value="ECO:0007669"/>
    <property type="project" value="UniProtKB-KW"/>
</dbReference>
<dbReference type="InterPro" id="IPR045249">
    <property type="entry name" value="HARBI1-like"/>
</dbReference>
<keyword evidence="4" id="KW-0378">Hydrolase</keyword>
<name>A0A6B8W318_9CORY</name>
<evidence type="ECO:0000313" key="8">
    <source>
        <dbReference type="Proteomes" id="UP000424462"/>
    </source>
</evidence>
<evidence type="ECO:0000313" key="7">
    <source>
        <dbReference type="EMBL" id="QGU07874.1"/>
    </source>
</evidence>
<evidence type="ECO:0000256" key="1">
    <source>
        <dbReference type="ARBA" id="ARBA00001968"/>
    </source>
</evidence>
<dbReference type="InterPro" id="IPR027806">
    <property type="entry name" value="HARBI1_dom"/>
</dbReference>
<keyword evidence="2" id="KW-0540">Nuclease</keyword>
<evidence type="ECO:0000256" key="4">
    <source>
        <dbReference type="ARBA" id="ARBA00022801"/>
    </source>
</evidence>
<evidence type="ECO:0000256" key="2">
    <source>
        <dbReference type="ARBA" id="ARBA00022722"/>
    </source>
</evidence>
<sequence length="263" mass="30179">MKKNQTNSPTSKTTAPLNDTQLLGLIETITHCDQLADIPYGRRTLTVEDRVLLTLDYLSENRTEQALAKTYRISQPTVSRIISTFTDLIAGLLEKHRPTPADFETFVGTLVIDGTLVTCWDWNDHHDLYSGKHKTTGLNLQVACDLDGHLMWAPDPKPGAWHDLRCIRESNFPDPEGQPWNVTADKGYIGWHCTHPIRKPRNGSLTQEDKDYNRQVNSYRAVIERVNAHLKNWHILKTRYRRPIEDFTNVIRAIIGMMFYNGL</sequence>
<dbReference type="RefSeq" id="WP_156231307.1">
    <property type="nucleotide sequence ID" value="NZ_CP046455.1"/>
</dbReference>
<dbReference type="AlphaFoldDB" id="A0A6B8W318"/>
<gene>
    <name evidence="7" type="ORF">COCCU_09750</name>
</gene>
<evidence type="ECO:0000259" key="5">
    <source>
        <dbReference type="Pfam" id="PF13359"/>
    </source>
</evidence>
<dbReference type="Pfam" id="PF13613">
    <property type="entry name" value="HTH_Tnp_4"/>
    <property type="match status" value="1"/>
</dbReference>
<feature type="domain" description="DDE Tnp4" evidence="5">
    <location>
        <begin position="112"/>
        <end position="257"/>
    </location>
</feature>
<dbReference type="GO" id="GO:0004518">
    <property type="term" value="F:nuclease activity"/>
    <property type="evidence" value="ECO:0007669"/>
    <property type="project" value="UniProtKB-KW"/>
</dbReference>